<keyword evidence="1" id="KW-0479">Metal-binding</keyword>
<evidence type="ECO:0000313" key="6">
    <source>
        <dbReference type="EMBL" id="CAF4800708.1"/>
    </source>
</evidence>
<dbReference type="Proteomes" id="UP000681720">
    <property type="component" value="Unassembled WGS sequence"/>
</dbReference>
<dbReference type="Gene3D" id="2.20.25.10">
    <property type="match status" value="1"/>
</dbReference>
<dbReference type="EMBL" id="CAJOBI010173988">
    <property type="protein sequence ID" value="CAF4900230.1"/>
    <property type="molecule type" value="Genomic_DNA"/>
</dbReference>
<evidence type="ECO:0000313" key="4">
    <source>
        <dbReference type="EMBL" id="CAF4527682.1"/>
    </source>
</evidence>
<dbReference type="SUPFAM" id="SSF57783">
    <property type="entry name" value="Zinc beta-ribbon"/>
    <property type="match status" value="1"/>
</dbReference>
<keyword evidence="1" id="KW-0862">Zinc</keyword>
<evidence type="ECO:0000313" key="3">
    <source>
        <dbReference type="EMBL" id="CAF4317567.1"/>
    </source>
</evidence>
<dbReference type="PROSITE" id="PS51134">
    <property type="entry name" value="ZF_TFIIB"/>
    <property type="match status" value="1"/>
</dbReference>
<proteinExistence type="predicted"/>
<evidence type="ECO:0000313" key="7">
    <source>
        <dbReference type="EMBL" id="CAF4900230.1"/>
    </source>
</evidence>
<evidence type="ECO:0000313" key="9">
    <source>
        <dbReference type="Proteomes" id="UP000663842"/>
    </source>
</evidence>
<reference evidence="3" key="1">
    <citation type="submission" date="2021-02" db="EMBL/GenBank/DDBJ databases">
        <authorList>
            <person name="Nowell W R."/>
        </authorList>
    </citation>
    <scope>NUCLEOTIDE SEQUENCE</scope>
</reference>
<dbReference type="EMBL" id="CAJOBH010140045">
    <property type="protein sequence ID" value="CAF4800708.1"/>
    <property type="molecule type" value="Genomic_DNA"/>
</dbReference>
<dbReference type="AlphaFoldDB" id="A0A820IWD8"/>
<comment type="caution">
    <text evidence="3">The sequence shown here is derived from an EMBL/GenBank/DDBJ whole genome shotgun (WGS) entry which is preliminary data.</text>
</comment>
<dbReference type="Proteomes" id="UP000663842">
    <property type="component" value="Unassembled WGS sequence"/>
</dbReference>
<protein>
    <recommendedName>
        <fullName evidence="2">TFIIB-type domain-containing protein</fullName>
    </recommendedName>
</protein>
<dbReference type="Pfam" id="PF08271">
    <property type="entry name" value="Zn_Ribbon_TF"/>
    <property type="match status" value="1"/>
</dbReference>
<dbReference type="EMBL" id="CAJOBF010012362">
    <property type="protein sequence ID" value="CAF4317567.1"/>
    <property type="molecule type" value="Genomic_DNA"/>
</dbReference>
<keyword evidence="1" id="KW-0863">Zinc-finger</keyword>
<dbReference type="EMBL" id="CAJOBH010191181">
    <property type="protein sequence ID" value="CAF4964519.1"/>
    <property type="molecule type" value="Genomic_DNA"/>
</dbReference>
<dbReference type="EMBL" id="CAJOBJ010087741">
    <property type="protein sequence ID" value="CAF4527682.1"/>
    <property type="molecule type" value="Genomic_DNA"/>
</dbReference>
<accession>A0A820IWD8</accession>
<organism evidence="3 9">
    <name type="scientific">Rotaria magnacalcarata</name>
    <dbReference type="NCBI Taxonomy" id="392030"/>
    <lineage>
        <taxon>Eukaryota</taxon>
        <taxon>Metazoa</taxon>
        <taxon>Spiralia</taxon>
        <taxon>Gnathifera</taxon>
        <taxon>Rotifera</taxon>
        <taxon>Eurotatoria</taxon>
        <taxon>Bdelloidea</taxon>
        <taxon>Philodinida</taxon>
        <taxon>Philodinidae</taxon>
        <taxon>Rotaria</taxon>
    </lineage>
</organism>
<dbReference type="GO" id="GO:0008270">
    <property type="term" value="F:zinc ion binding"/>
    <property type="evidence" value="ECO:0007669"/>
    <property type="project" value="UniProtKB-KW"/>
</dbReference>
<name>A0A820IWD8_9BILA</name>
<dbReference type="EMBL" id="CAJOBJ010102741">
    <property type="protein sequence ID" value="CAF4595449.1"/>
    <property type="molecule type" value="Genomic_DNA"/>
</dbReference>
<dbReference type="Proteomes" id="UP000676336">
    <property type="component" value="Unassembled WGS sequence"/>
</dbReference>
<feature type="domain" description="TFIIB-type" evidence="2">
    <location>
        <begin position="6"/>
        <end position="37"/>
    </location>
</feature>
<dbReference type="InterPro" id="IPR013137">
    <property type="entry name" value="Znf_TFIIB"/>
</dbReference>
<evidence type="ECO:0000256" key="1">
    <source>
        <dbReference type="PROSITE-ProRule" id="PRU00469"/>
    </source>
</evidence>
<gene>
    <name evidence="6" type="ORF">BYL167_LOCUS48131</name>
    <name evidence="8" type="ORF">BYL167_LOCUS54392</name>
    <name evidence="4" type="ORF">GIL414_LOCUS35891</name>
    <name evidence="5" type="ORF">GIL414_LOCUS38687</name>
    <name evidence="7" type="ORF">SMN809_LOCUS51713</name>
    <name evidence="3" type="ORF">UXM345_LOCUS34282</name>
</gene>
<sequence length="39" mass="4460">MSRYVKQLECRFHPDATLVEDYRAGDMVCPECGLVVGDR</sequence>
<evidence type="ECO:0000313" key="5">
    <source>
        <dbReference type="EMBL" id="CAF4595449.1"/>
    </source>
</evidence>
<dbReference type="Proteomes" id="UP000681967">
    <property type="component" value="Unassembled WGS sequence"/>
</dbReference>
<evidence type="ECO:0000313" key="8">
    <source>
        <dbReference type="EMBL" id="CAF4964519.1"/>
    </source>
</evidence>
<evidence type="ECO:0000259" key="2">
    <source>
        <dbReference type="PROSITE" id="PS51134"/>
    </source>
</evidence>
<feature type="non-terminal residue" evidence="3">
    <location>
        <position position="1"/>
    </location>
</feature>